<evidence type="ECO:0000256" key="1">
    <source>
        <dbReference type="SAM" id="SignalP"/>
    </source>
</evidence>
<name>A0ABS0Q7A6_9BACT</name>
<keyword evidence="1" id="KW-0732">Signal</keyword>
<reference evidence="2 3" key="1">
    <citation type="submission" date="2020-12" db="EMBL/GenBank/DDBJ databases">
        <title>Hymenobacter sp.</title>
        <authorList>
            <person name="Kim M.K."/>
        </authorList>
    </citation>
    <scope>NUCLEOTIDE SEQUENCE [LARGE SCALE GENOMIC DNA]</scope>
    <source>
        <strain evidence="2 3">BT442</strain>
    </source>
</reference>
<keyword evidence="3" id="KW-1185">Reference proteome</keyword>
<evidence type="ECO:0000313" key="2">
    <source>
        <dbReference type="EMBL" id="MBH8558546.1"/>
    </source>
</evidence>
<protein>
    <submittedName>
        <fullName evidence="2">T9SS type A sorting domain-containing protein</fullName>
    </submittedName>
</protein>
<dbReference type="EMBL" id="JAEDAE010000004">
    <property type="protein sequence ID" value="MBH8558546.1"/>
    <property type="molecule type" value="Genomic_DNA"/>
</dbReference>
<evidence type="ECO:0000313" key="3">
    <source>
        <dbReference type="Proteomes" id="UP000625631"/>
    </source>
</evidence>
<dbReference type="RefSeq" id="WP_198075512.1">
    <property type="nucleotide sequence ID" value="NZ_JAEDAE010000004.1"/>
</dbReference>
<sequence length="585" mass="58879">MKHLSSFLRGSLPAALLLLLWLAGPAARAQAPAWQVATALCQCQTTSASYLSISATATDGTGNLYLAGIFQGTISLGNATLISSNGSALTRSGFVAKWNIATNRVVWAQQTSGPVEETITGVAVQGTSVYVVGEFKGATATLGSLPLQNNGDPTGYFSEVFVAKLTDSGTSGSVVWAKSAGSAADDAVSGLVVNGTGVYLAGRFNGPTASFGSTVLANADANGFSSDVFVAKLTDSGATSTFNWAQRAGGSGNELVARLASNGTNLYVLGGFNSSSATFGAYTLTKTNAPAASLFITRLTDTGSGRFDWAQQADVDSQPAVAIKGSDIYLAGVFVGTGIFGATSLVSGGGSDIFVAKLTDTGTGAGFAWAQRAGGTGNDRVSAVAVQDRTVYITGYFAGATAAFGTTTLANANASTNDGFVARLIDAGTAPSFTWADRFGSAGYDYGAVLALTGHTVAIAGGSGTPASFGSLVISNTTSANIAFLASLTDPTLTATTTATGSLSFSLSPNPARTAATLTLPALPGTGTATLTLRDALGRTLRTQTVALPAAGLRHPLDLRGLAPGIYAVQVQAGSTAATRRLVVE</sequence>
<accession>A0ABS0Q7A6</accession>
<gene>
    <name evidence="2" type="ORF">I7X13_10845</name>
</gene>
<dbReference type="Proteomes" id="UP000625631">
    <property type="component" value="Unassembled WGS sequence"/>
</dbReference>
<dbReference type="NCBIfam" id="TIGR04183">
    <property type="entry name" value="Por_Secre_tail"/>
    <property type="match status" value="1"/>
</dbReference>
<feature type="chain" id="PRO_5047525292" evidence="1">
    <location>
        <begin position="30"/>
        <end position="585"/>
    </location>
</feature>
<dbReference type="InterPro" id="IPR026444">
    <property type="entry name" value="Secre_tail"/>
</dbReference>
<feature type="signal peptide" evidence="1">
    <location>
        <begin position="1"/>
        <end position="29"/>
    </location>
</feature>
<proteinExistence type="predicted"/>
<organism evidence="2 3">
    <name type="scientific">Hymenobacter negativus</name>
    <dbReference type="NCBI Taxonomy" id="2795026"/>
    <lineage>
        <taxon>Bacteria</taxon>
        <taxon>Pseudomonadati</taxon>
        <taxon>Bacteroidota</taxon>
        <taxon>Cytophagia</taxon>
        <taxon>Cytophagales</taxon>
        <taxon>Hymenobacteraceae</taxon>
        <taxon>Hymenobacter</taxon>
    </lineage>
</organism>
<comment type="caution">
    <text evidence="2">The sequence shown here is derived from an EMBL/GenBank/DDBJ whole genome shotgun (WGS) entry which is preliminary data.</text>
</comment>